<dbReference type="EMBL" id="PQ287320">
    <property type="protein sequence ID" value="XHV10818.1"/>
    <property type="molecule type" value="Genomic_DNA"/>
</dbReference>
<name>A0AB74UJ52_9VIRU</name>
<organism evidence="1">
    <name type="scientific">Caulobacter phage BL57</name>
    <dbReference type="NCBI Taxonomy" id="3348355"/>
    <lineage>
        <taxon>Viruses</taxon>
    </lineage>
</organism>
<evidence type="ECO:0000313" key="1">
    <source>
        <dbReference type="EMBL" id="XHV10818.1"/>
    </source>
</evidence>
<accession>A0AB74UJ52</accession>
<protein>
    <submittedName>
        <fullName evidence="1">Uncharacterized protein</fullName>
    </submittedName>
</protein>
<sequence length="157" mass="17616">MTSVAKGMQVMIDGQPFGGLVTGRTASVQVSTGLSLSVRKGTMKTFIEEYHALKKKSARSQAYKLRALLDEIHQPERYVRFERDRAGFYHAQFLGTTEQYQAIHRFITKHLFGGRWRLSSLKPLIHAGELDVVAMDENRTPLTLAPCDFEGIGADES</sequence>
<proteinExistence type="predicted"/>
<reference evidence="1" key="1">
    <citation type="submission" date="2024-10" db="EMBL/GenBank/DDBJ databases">
        <title>Genetic diversity among independent isolates of the Dolichocephalovirinae subfamily.</title>
        <authorList>
            <person name="Ely B."/>
            <person name="Thomas Q."/>
            <person name="Mohammadi T."/>
        </authorList>
    </citation>
    <scope>NUCLEOTIDE SEQUENCE</scope>
</reference>
<gene>
    <name evidence="1" type="ORF">BL57_346</name>
</gene>